<dbReference type="AlphaFoldDB" id="A0A813I1F3"/>
<keyword evidence="1" id="KW-0677">Repeat</keyword>
<dbReference type="Gene3D" id="1.25.40.10">
    <property type="entry name" value="Tetratricopeptide repeat domain"/>
    <property type="match status" value="5"/>
</dbReference>
<evidence type="ECO:0000256" key="4">
    <source>
        <dbReference type="SAM" id="Phobius"/>
    </source>
</evidence>
<dbReference type="InterPro" id="IPR011990">
    <property type="entry name" value="TPR-like_helical_dom_sf"/>
</dbReference>
<keyword evidence="4" id="KW-1133">Transmembrane helix</keyword>
<gene>
    <name evidence="5" type="ORF">PGLA1383_LOCUS58082</name>
</gene>
<keyword evidence="4" id="KW-0472">Membrane</keyword>
<dbReference type="Pfam" id="PF01535">
    <property type="entry name" value="PPR"/>
    <property type="match status" value="2"/>
</dbReference>
<name>A0A813I1F3_POLGL</name>
<dbReference type="NCBIfam" id="TIGR00756">
    <property type="entry name" value="PPR"/>
    <property type="match status" value="2"/>
</dbReference>
<feature type="compositionally biased region" description="Low complexity" evidence="3">
    <location>
        <begin position="74"/>
        <end position="103"/>
    </location>
</feature>
<keyword evidence="4" id="KW-0812">Transmembrane</keyword>
<feature type="repeat" description="PPR" evidence="2">
    <location>
        <begin position="341"/>
        <end position="376"/>
    </location>
</feature>
<evidence type="ECO:0000256" key="3">
    <source>
        <dbReference type="SAM" id="MobiDB-lite"/>
    </source>
</evidence>
<reference evidence="5" key="1">
    <citation type="submission" date="2021-02" db="EMBL/GenBank/DDBJ databases">
        <authorList>
            <person name="Dougan E. K."/>
            <person name="Rhodes N."/>
            <person name="Thang M."/>
            <person name="Chan C."/>
        </authorList>
    </citation>
    <scope>NUCLEOTIDE SEQUENCE</scope>
</reference>
<dbReference type="PANTHER" id="PTHR47447:SF17">
    <property type="entry name" value="OS12G0638900 PROTEIN"/>
    <property type="match status" value="1"/>
</dbReference>
<feature type="repeat" description="PPR" evidence="2">
    <location>
        <begin position="822"/>
        <end position="856"/>
    </location>
</feature>
<dbReference type="EMBL" id="CAJNNV010033430">
    <property type="protein sequence ID" value="CAE8643780.1"/>
    <property type="molecule type" value="Genomic_DNA"/>
</dbReference>
<feature type="repeat" description="PPR" evidence="2">
    <location>
        <begin position="749"/>
        <end position="783"/>
    </location>
</feature>
<dbReference type="Pfam" id="PF13812">
    <property type="entry name" value="PPR_3"/>
    <property type="match status" value="1"/>
</dbReference>
<comment type="caution">
    <text evidence="5">The sequence shown here is derived from an EMBL/GenBank/DDBJ whole genome shotgun (WGS) entry which is preliminary data.</text>
</comment>
<evidence type="ECO:0000256" key="1">
    <source>
        <dbReference type="ARBA" id="ARBA00022737"/>
    </source>
</evidence>
<evidence type="ECO:0008006" key="7">
    <source>
        <dbReference type="Google" id="ProtNLM"/>
    </source>
</evidence>
<evidence type="ECO:0000313" key="6">
    <source>
        <dbReference type="Proteomes" id="UP000654075"/>
    </source>
</evidence>
<dbReference type="InterPro" id="IPR002885">
    <property type="entry name" value="PPR_rpt"/>
</dbReference>
<protein>
    <recommendedName>
        <fullName evidence="7">Pentatricopeptide repeat-containing protein, chloroplastic</fullName>
    </recommendedName>
</protein>
<dbReference type="PANTHER" id="PTHR47447">
    <property type="entry name" value="OS03G0856100 PROTEIN"/>
    <property type="match status" value="1"/>
</dbReference>
<accession>A0A813I1F3</accession>
<dbReference type="PROSITE" id="PS51375">
    <property type="entry name" value="PPR"/>
    <property type="match status" value="6"/>
</dbReference>
<feature type="repeat" description="PPR" evidence="2">
    <location>
        <begin position="412"/>
        <end position="446"/>
    </location>
</feature>
<organism evidence="5 6">
    <name type="scientific">Polarella glacialis</name>
    <name type="common">Dinoflagellate</name>
    <dbReference type="NCBI Taxonomy" id="89957"/>
    <lineage>
        <taxon>Eukaryota</taxon>
        <taxon>Sar</taxon>
        <taxon>Alveolata</taxon>
        <taxon>Dinophyceae</taxon>
        <taxon>Suessiales</taxon>
        <taxon>Suessiaceae</taxon>
        <taxon>Polarella</taxon>
    </lineage>
</organism>
<feature type="repeat" description="PPR" evidence="2">
    <location>
        <begin position="234"/>
        <end position="269"/>
    </location>
</feature>
<evidence type="ECO:0000313" key="5">
    <source>
        <dbReference type="EMBL" id="CAE8643780.1"/>
    </source>
</evidence>
<dbReference type="Proteomes" id="UP000654075">
    <property type="component" value="Unassembled WGS sequence"/>
</dbReference>
<proteinExistence type="predicted"/>
<evidence type="ECO:0000256" key="2">
    <source>
        <dbReference type="PROSITE-ProRule" id="PRU00708"/>
    </source>
</evidence>
<feature type="repeat" description="PPR" evidence="2">
    <location>
        <begin position="377"/>
        <end position="411"/>
    </location>
</feature>
<sequence length="910" mass="95083">MSSLEFLCFSAHRPAPRGRSDLSAAALFRGEAWRGEATRTSGIRRPGETSFVLRRPPRLLKEGGGPRATASLSNNNINNNNINYNRASQRSPSSPSSPSSRPTSAKHGSLLRQRTAEISALAKQRSWQQAVAALLDLRKGSEPAGASESGLAGASAKSLGGPDIVSFGAALGACRDGHWPTALELLHLMRLDSVQLDVIASNAALSAIERGLRWEMALALLQSMSWADLWQDVTVVTMSAAVSACEKCGEWDRALHLLFRTFSTCGIRPSLVAQNACISACARAARWSAALELLLQARLLGLQPDAISCSSALGACGGPGQLWQRALTLLAGMINEGPAPNVVTFGAAISAVCEKGRQSGLALQLLEGMSLCGLRPNAVCCNAAMSACAAVQDWATALGVLRGMRRGGPKPTIVSFCAAISAVARAERWQRALQLLGDAQAEGLRPNQVALGAAVSALSASAASGGATDSHLSVGLDSPSASSSSWAKVLLLFSKQRILAEAANHDPEDMLWPPSLVAGNAAVAACSAAGRWGPALAMLEAMSCWGLEPDMVSFASCAAALATASQRSALSPGAATSWRRALELLGAMPDRRLEPDSASLAASLSACEAAASGRNVAMLLEALEQHASEALLHSEFQIQSVEAAGKQEQEQDEGWQAKGLASPAVSNAVCASQESKEGRLLVDGHRGTAAGHVPPPPTRAAPTDRSEVAVPGQRQAFAPPPLQQPGAGNVAEAAATFGEVWRFAAPGQQTMLCNTVLKAFANAGDFAGAAAWFEEVLKQGVRVNSKTFGKLIESAAKAGNLSEAERWLATLAKSPALAAGVDRVSFNIVIDACAKAGNPSSAVAWLETMRRAQVAPDEISFNAVWFCLRLLLLFVVVCCCLSLLLLFVVVVCCCSFIILFFVAPSAHVRP</sequence>
<feature type="transmembrane region" description="Helical" evidence="4">
    <location>
        <begin position="870"/>
        <end position="903"/>
    </location>
</feature>
<keyword evidence="6" id="KW-1185">Reference proteome</keyword>
<feature type="region of interest" description="Disordered" evidence="3">
    <location>
        <begin position="56"/>
        <end position="111"/>
    </location>
</feature>